<dbReference type="EMBL" id="CALNXK010000395">
    <property type="protein sequence ID" value="CAH3184663.1"/>
    <property type="molecule type" value="Genomic_DNA"/>
</dbReference>
<dbReference type="SUPFAM" id="SSF57903">
    <property type="entry name" value="FYVE/PHD zinc finger"/>
    <property type="match status" value="1"/>
</dbReference>
<dbReference type="Proteomes" id="UP001159405">
    <property type="component" value="Unassembled WGS sequence"/>
</dbReference>
<reference evidence="4 5" key="1">
    <citation type="submission" date="2022-05" db="EMBL/GenBank/DDBJ databases">
        <authorList>
            <consortium name="Genoscope - CEA"/>
            <person name="William W."/>
        </authorList>
    </citation>
    <scope>NUCLEOTIDE SEQUENCE [LARGE SCALE GENOMIC DNA]</scope>
</reference>
<proteinExistence type="predicted"/>
<sequence>MFVEGFHRILKEVYQEKKQNRRVDHLIFKLRKISRDKAFEQLIKAEKGKNTVRQRESIKRHKQGESVKKKAVHKQDENFWNVQSASNKQTVHHVRRISSGCSCLLNCPSCDACVNTFECSCADYSIRGVLRSHIHSVNFLYPKTTAADLEFPGTEQETTSDSDIEKKREELSNIIQQDKQLQESKQLADLKTYALNQIAELSELIQSAPTKDTINTTLKHIRSAISVSKGLKKRKVHRERANLSDATAKELEDMEVQVCALCFKENPPGEDTDTFEWIECEKCQCWVHEVCDYIDDKANYICCMCNSLTFTKK</sequence>
<dbReference type="InterPro" id="IPR011011">
    <property type="entry name" value="Znf_FYVE_PHD"/>
</dbReference>
<evidence type="ECO:0000313" key="4">
    <source>
        <dbReference type="EMBL" id="CAH3184663.1"/>
    </source>
</evidence>
<name>A0ABN8RZC5_9CNID</name>
<accession>A0ABN8RZC5</accession>
<dbReference type="PROSITE" id="PS01359">
    <property type="entry name" value="ZF_PHD_1"/>
    <property type="match status" value="1"/>
</dbReference>
<protein>
    <submittedName>
        <fullName evidence="4">Uncharacterized protein</fullName>
    </submittedName>
</protein>
<keyword evidence="2" id="KW-0863">Zinc-finger</keyword>
<keyword evidence="3" id="KW-0862">Zinc</keyword>
<evidence type="ECO:0000313" key="5">
    <source>
        <dbReference type="Proteomes" id="UP001159405"/>
    </source>
</evidence>
<evidence type="ECO:0000256" key="1">
    <source>
        <dbReference type="ARBA" id="ARBA00022723"/>
    </source>
</evidence>
<keyword evidence="1" id="KW-0479">Metal-binding</keyword>
<dbReference type="Gene3D" id="3.30.40.10">
    <property type="entry name" value="Zinc/RING finger domain, C3HC4 (zinc finger)"/>
    <property type="match status" value="1"/>
</dbReference>
<evidence type="ECO:0000256" key="3">
    <source>
        <dbReference type="ARBA" id="ARBA00022833"/>
    </source>
</evidence>
<organism evidence="4 5">
    <name type="scientific">Porites lobata</name>
    <dbReference type="NCBI Taxonomy" id="104759"/>
    <lineage>
        <taxon>Eukaryota</taxon>
        <taxon>Metazoa</taxon>
        <taxon>Cnidaria</taxon>
        <taxon>Anthozoa</taxon>
        <taxon>Hexacorallia</taxon>
        <taxon>Scleractinia</taxon>
        <taxon>Fungiina</taxon>
        <taxon>Poritidae</taxon>
        <taxon>Porites</taxon>
    </lineage>
</organism>
<dbReference type="InterPro" id="IPR019786">
    <property type="entry name" value="Zinc_finger_PHD-type_CS"/>
</dbReference>
<dbReference type="InterPro" id="IPR013083">
    <property type="entry name" value="Znf_RING/FYVE/PHD"/>
</dbReference>
<comment type="caution">
    <text evidence="4">The sequence shown here is derived from an EMBL/GenBank/DDBJ whole genome shotgun (WGS) entry which is preliminary data.</text>
</comment>
<dbReference type="CDD" id="cd15517">
    <property type="entry name" value="PHD_TCF19_like"/>
    <property type="match status" value="1"/>
</dbReference>
<evidence type="ECO:0000256" key="2">
    <source>
        <dbReference type="ARBA" id="ARBA00022771"/>
    </source>
</evidence>
<keyword evidence="5" id="KW-1185">Reference proteome</keyword>
<gene>
    <name evidence="4" type="ORF">PLOB_00030688</name>
</gene>